<reference evidence="3 4" key="1">
    <citation type="submission" date="2019-01" db="EMBL/GenBank/DDBJ databases">
        <title>Nuclear Genome Assembly of the Microalgal Biofuel strain Nannochloropsis salina CCMP1776.</title>
        <authorList>
            <person name="Hovde B."/>
        </authorList>
    </citation>
    <scope>NUCLEOTIDE SEQUENCE [LARGE SCALE GENOMIC DNA]</scope>
    <source>
        <strain evidence="3 4">CCMP1776</strain>
    </source>
</reference>
<feature type="region of interest" description="Disordered" evidence="2">
    <location>
        <begin position="319"/>
        <end position="363"/>
    </location>
</feature>
<evidence type="ECO:0000256" key="2">
    <source>
        <dbReference type="SAM" id="MobiDB-lite"/>
    </source>
</evidence>
<comment type="caution">
    <text evidence="3">The sequence shown here is derived from an EMBL/GenBank/DDBJ whole genome shotgun (WGS) entry which is preliminary data.</text>
</comment>
<feature type="region of interest" description="Disordered" evidence="2">
    <location>
        <begin position="423"/>
        <end position="469"/>
    </location>
</feature>
<feature type="compositionally biased region" description="Basic and acidic residues" evidence="2">
    <location>
        <begin position="432"/>
        <end position="457"/>
    </location>
</feature>
<feature type="repeat" description="PPR" evidence="1">
    <location>
        <begin position="373"/>
        <end position="407"/>
    </location>
</feature>
<feature type="compositionally biased region" description="Low complexity" evidence="2">
    <location>
        <begin position="339"/>
        <end position="363"/>
    </location>
</feature>
<dbReference type="Gene3D" id="1.25.40.10">
    <property type="entry name" value="Tetratricopeptide repeat domain"/>
    <property type="match status" value="3"/>
</dbReference>
<feature type="region of interest" description="Disordered" evidence="2">
    <location>
        <begin position="204"/>
        <end position="235"/>
    </location>
</feature>
<dbReference type="InterPro" id="IPR002885">
    <property type="entry name" value="PPR_rpt"/>
</dbReference>
<dbReference type="EMBL" id="SDOX01000071">
    <property type="protein sequence ID" value="TFJ83086.1"/>
    <property type="molecule type" value="Genomic_DNA"/>
</dbReference>
<evidence type="ECO:0000256" key="1">
    <source>
        <dbReference type="PROSITE-ProRule" id="PRU00708"/>
    </source>
</evidence>
<feature type="compositionally biased region" description="Basic and acidic residues" evidence="2">
    <location>
        <begin position="688"/>
        <end position="699"/>
    </location>
</feature>
<dbReference type="OrthoDB" id="10629952at2759"/>
<feature type="compositionally biased region" description="Low complexity" evidence="2">
    <location>
        <begin position="146"/>
        <end position="173"/>
    </location>
</feature>
<dbReference type="Proteomes" id="UP000355283">
    <property type="component" value="Unassembled WGS sequence"/>
</dbReference>
<feature type="region of interest" description="Disordered" evidence="2">
    <location>
        <begin position="146"/>
        <end position="184"/>
    </location>
</feature>
<feature type="compositionally biased region" description="Low complexity" evidence="2">
    <location>
        <begin position="519"/>
        <end position="532"/>
    </location>
</feature>
<dbReference type="InterPro" id="IPR011990">
    <property type="entry name" value="TPR-like_helical_dom_sf"/>
</dbReference>
<sequence length="699" mass="73920">MEALLPPSLPPDLLCLNVYMNTLAKTGAWEVCLQSTPPSRTMYQNTLRACAVAARGSEAKSVILSMRARGLVPGEREHALVMDALANAGRPLEAVEILSQLQRGELGGEAGLACYNAALKAWALVGRVEETIKLLSFMLAFSSPSSAPPSSSSASSSSSSTAPLSSSSSSSLPPSDPPFPPPSPDAVSFNTAILACARAGEWKLGGEGGREGGREGEREEGTTPRPCPRYGAAPPRQWQQHPDLCLVLVLPPASPPPCSTPILHNLRGQSLSPSLPPSPTSLSSPLAVPLVQALAPAPPVAALFPSLVTYNTLLQVGREGKRGGQGRGEKGDEGGGQVGKLAPWSKPLLPSLASPSASSNTLLQSPCPDLAPDSISFNLAIIAAGQAGQPDTAIALLRRMTEERSLPPSLHCLTSTIAAICASHPSPSSTGRGEERGVGRERGAGGEKRMEGDRKDQAGSSKGEAGYGLGCTSTPPFLDLKIQTTALSALAKEGNAAEALALVREMQEKSGRPLSGPQPLSASPPDLLRSPLLPVPFPSAHSHPPPPPVRDVSSPRRRTRLRLLHPWRGHPGRVLKLHRRMRRRGVEPSASALTQVLLACRRRGDAEGMYQTLRVLRTKGWKLRGEKGLYQAALTACYCEGDDEMGRGLREEAFRLHGIEVGAEEEIVERAVKWGAAINRKGRKGRGRPPEEAIGRSRT</sequence>
<protein>
    <recommendedName>
        <fullName evidence="5">Pentacotripeptide-repeat region of PRORP domain-containing protein</fullName>
    </recommendedName>
</protein>
<feature type="compositionally biased region" description="Pro residues" evidence="2">
    <location>
        <begin position="533"/>
        <end position="549"/>
    </location>
</feature>
<feature type="region of interest" description="Disordered" evidence="2">
    <location>
        <begin position="508"/>
        <end position="556"/>
    </location>
</feature>
<proteinExistence type="predicted"/>
<evidence type="ECO:0000313" key="4">
    <source>
        <dbReference type="Proteomes" id="UP000355283"/>
    </source>
</evidence>
<feature type="compositionally biased region" description="Basic and acidic residues" evidence="2">
    <location>
        <begin position="319"/>
        <end position="333"/>
    </location>
</feature>
<feature type="compositionally biased region" description="Basic and acidic residues" evidence="2">
    <location>
        <begin position="208"/>
        <end position="222"/>
    </location>
</feature>
<dbReference type="PANTHER" id="PTHR47938">
    <property type="entry name" value="RESPIRATORY COMPLEX I CHAPERONE (CIA84), PUTATIVE (AFU_ORTHOLOGUE AFUA_2G06020)-RELATED"/>
    <property type="match status" value="1"/>
</dbReference>
<feature type="repeat" description="PPR" evidence="1">
    <location>
        <begin position="479"/>
        <end position="513"/>
    </location>
</feature>
<feature type="compositionally biased region" description="Pro residues" evidence="2">
    <location>
        <begin position="174"/>
        <end position="184"/>
    </location>
</feature>
<dbReference type="PROSITE" id="PS51375">
    <property type="entry name" value="PPR"/>
    <property type="match status" value="2"/>
</dbReference>
<organism evidence="3 4">
    <name type="scientific">Nannochloropsis salina CCMP1776</name>
    <dbReference type="NCBI Taxonomy" id="1027361"/>
    <lineage>
        <taxon>Eukaryota</taxon>
        <taxon>Sar</taxon>
        <taxon>Stramenopiles</taxon>
        <taxon>Ochrophyta</taxon>
        <taxon>Eustigmatophyceae</taxon>
        <taxon>Eustigmatales</taxon>
        <taxon>Monodopsidaceae</taxon>
        <taxon>Microchloropsis</taxon>
        <taxon>Microchloropsis salina</taxon>
    </lineage>
</organism>
<dbReference type="PANTHER" id="PTHR47938:SF35">
    <property type="entry name" value="PENTATRICOPEPTIDE REPEAT-CONTAINING PROTEIN 4, MITOCHONDRIAL-RELATED"/>
    <property type="match status" value="1"/>
</dbReference>
<keyword evidence="4" id="KW-1185">Reference proteome</keyword>
<dbReference type="Pfam" id="PF01535">
    <property type="entry name" value="PPR"/>
    <property type="match status" value="2"/>
</dbReference>
<dbReference type="AlphaFoldDB" id="A0A4D9CVX6"/>
<name>A0A4D9CVX6_9STRA</name>
<gene>
    <name evidence="3" type="ORF">NSK_005608</name>
</gene>
<feature type="region of interest" description="Disordered" evidence="2">
    <location>
        <begin position="679"/>
        <end position="699"/>
    </location>
</feature>
<accession>A0A4D9CVX6</accession>
<evidence type="ECO:0008006" key="5">
    <source>
        <dbReference type="Google" id="ProtNLM"/>
    </source>
</evidence>
<dbReference type="GO" id="GO:0003729">
    <property type="term" value="F:mRNA binding"/>
    <property type="evidence" value="ECO:0007669"/>
    <property type="project" value="TreeGrafter"/>
</dbReference>
<evidence type="ECO:0000313" key="3">
    <source>
        <dbReference type="EMBL" id="TFJ83086.1"/>
    </source>
</evidence>